<dbReference type="AlphaFoldDB" id="A0A0K2GB00"/>
<sequence length="200" mass="22646">MTRESTMRKQYLWAMMLATALFAQGCATFQLTQEPFTPKGKKLAVIAGLTNPSSLDAAQALAYELTTTSQFQVMPQKQVAQAIPNYPQLIKGPYNSAYFEIDVDYAKTDVERVKQLHKNLGTDYLYVLWAPTVTTNGQKSWFTKDYAMMKVVAQLYEFPGGKEVGHGTYMMRVDPGKNQIVRDDLQRVTKELAEKTHMVK</sequence>
<dbReference type="PROSITE" id="PS51257">
    <property type="entry name" value="PROKAR_LIPOPROTEIN"/>
    <property type="match status" value="1"/>
</dbReference>
<evidence type="ECO:0000313" key="3">
    <source>
        <dbReference type="Proteomes" id="UP000069205"/>
    </source>
</evidence>
<proteinExistence type="predicted"/>
<organism evidence="2 3">
    <name type="scientific">Nitrospira moscoviensis</name>
    <dbReference type="NCBI Taxonomy" id="42253"/>
    <lineage>
        <taxon>Bacteria</taxon>
        <taxon>Pseudomonadati</taxon>
        <taxon>Nitrospirota</taxon>
        <taxon>Nitrospiria</taxon>
        <taxon>Nitrospirales</taxon>
        <taxon>Nitrospiraceae</taxon>
        <taxon>Nitrospira</taxon>
    </lineage>
</organism>
<keyword evidence="1" id="KW-0732">Signal</keyword>
<dbReference type="EMBL" id="CP011801">
    <property type="protein sequence ID" value="ALA58146.1"/>
    <property type="molecule type" value="Genomic_DNA"/>
</dbReference>
<keyword evidence="3" id="KW-1185">Reference proteome</keyword>
<feature type="chain" id="PRO_5005476876" description="Lipoprotein" evidence="1">
    <location>
        <begin position="24"/>
        <end position="200"/>
    </location>
</feature>
<feature type="signal peptide" evidence="1">
    <location>
        <begin position="1"/>
        <end position="23"/>
    </location>
</feature>
<evidence type="ECO:0000313" key="2">
    <source>
        <dbReference type="EMBL" id="ALA58146.1"/>
    </source>
</evidence>
<evidence type="ECO:0000256" key="1">
    <source>
        <dbReference type="SAM" id="SignalP"/>
    </source>
</evidence>
<dbReference type="KEGG" id="nmv:NITMOv2_1726"/>
<accession>A0A0K2GB00</accession>
<protein>
    <recommendedName>
        <fullName evidence="4">Lipoprotein</fullName>
    </recommendedName>
</protein>
<dbReference type="Proteomes" id="UP000069205">
    <property type="component" value="Chromosome"/>
</dbReference>
<name>A0A0K2GB00_NITMO</name>
<reference evidence="2 3" key="1">
    <citation type="journal article" date="2015" name="Proc. Natl. Acad. Sci. U.S.A.">
        <title>Expanded metabolic versatility of ubiquitous nitrite-oxidizing bacteria from the genus Nitrospira.</title>
        <authorList>
            <person name="Koch H."/>
            <person name="Lucker S."/>
            <person name="Albertsen M."/>
            <person name="Kitzinger K."/>
            <person name="Herbold C."/>
            <person name="Spieck E."/>
            <person name="Nielsen P.H."/>
            <person name="Wagner M."/>
            <person name="Daims H."/>
        </authorList>
    </citation>
    <scope>NUCLEOTIDE SEQUENCE [LARGE SCALE GENOMIC DNA]</scope>
    <source>
        <strain evidence="2 3">NSP M-1</strain>
    </source>
</reference>
<evidence type="ECO:0008006" key="4">
    <source>
        <dbReference type="Google" id="ProtNLM"/>
    </source>
</evidence>
<gene>
    <name evidence="2" type="ORF">NITMOv2_1726</name>
</gene>
<dbReference type="PATRIC" id="fig|42253.5.peg.1698"/>